<sequence length="149" mass="17757">MDKYTMDELLLAFSLKFENNALEILQRLYEGTPVPVNEIDEILKKVEEKYVVITSDDYPDFFHRVDNPPFVFFYEGNLELFDQCDQYFEKTVDGRKCYLAINQKGNDVDWCIVTENEKQLVPEVNKFFEDYGDRYNLKNYVKKEELSLS</sequence>
<dbReference type="AlphaFoldDB" id="A0AAP2UDM4"/>
<dbReference type="Proteomes" id="UP001204814">
    <property type="component" value="Unassembled WGS sequence"/>
</dbReference>
<gene>
    <name evidence="1" type="ORF">NE542_03460</name>
</gene>
<reference evidence="1" key="1">
    <citation type="submission" date="2022-06" db="EMBL/GenBank/DDBJ databases">
        <title>Isolation of gut microbiota from human fecal samples.</title>
        <authorList>
            <person name="Pamer E.G."/>
            <person name="Barat B."/>
            <person name="Waligurski E."/>
            <person name="Medina S."/>
            <person name="Paddock L."/>
            <person name="Mostad J."/>
        </authorList>
    </citation>
    <scope>NUCLEOTIDE SEQUENCE</scope>
    <source>
        <strain evidence="1">DFI.6.24</strain>
    </source>
</reference>
<evidence type="ECO:0000313" key="1">
    <source>
        <dbReference type="EMBL" id="MCQ5060894.1"/>
    </source>
</evidence>
<evidence type="ECO:0000313" key="2">
    <source>
        <dbReference type="Proteomes" id="UP001204814"/>
    </source>
</evidence>
<dbReference type="RefSeq" id="WP_118672196.1">
    <property type="nucleotide sequence ID" value="NZ_JAJDKX010000007.1"/>
</dbReference>
<comment type="caution">
    <text evidence="1">The sequence shown here is derived from an EMBL/GenBank/DDBJ whole genome shotgun (WGS) entry which is preliminary data.</text>
</comment>
<proteinExistence type="predicted"/>
<organism evidence="1 2">
    <name type="scientific">Faecalibacillus intestinalis</name>
    <dbReference type="NCBI Taxonomy" id="1982626"/>
    <lineage>
        <taxon>Bacteria</taxon>
        <taxon>Bacillati</taxon>
        <taxon>Bacillota</taxon>
        <taxon>Erysipelotrichia</taxon>
        <taxon>Erysipelotrichales</taxon>
        <taxon>Coprobacillaceae</taxon>
        <taxon>Faecalibacillus</taxon>
    </lineage>
</organism>
<dbReference type="EMBL" id="JANGBO010000001">
    <property type="protein sequence ID" value="MCQ5060894.1"/>
    <property type="molecule type" value="Genomic_DNA"/>
</dbReference>
<protein>
    <submittedName>
        <fullName evidence="1">Uncharacterized protein</fullName>
    </submittedName>
</protein>
<name>A0AAP2UDM4_9FIRM</name>
<accession>A0AAP2UDM4</accession>